<keyword evidence="2" id="KW-1185">Reference proteome</keyword>
<name>A0A821K356_9BILA</name>
<comment type="caution">
    <text evidence="1">The sequence shown here is derived from an EMBL/GenBank/DDBJ whole genome shotgun (WGS) entry which is preliminary data.</text>
</comment>
<organism evidence="1 2">
    <name type="scientific">Rotaria magnacalcarata</name>
    <dbReference type="NCBI Taxonomy" id="392030"/>
    <lineage>
        <taxon>Eukaryota</taxon>
        <taxon>Metazoa</taxon>
        <taxon>Spiralia</taxon>
        <taxon>Gnathifera</taxon>
        <taxon>Rotifera</taxon>
        <taxon>Eurotatoria</taxon>
        <taxon>Bdelloidea</taxon>
        <taxon>Philodinida</taxon>
        <taxon>Philodinidae</taxon>
        <taxon>Rotaria</taxon>
    </lineage>
</organism>
<gene>
    <name evidence="1" type="ORF">OVN521_LOCUS49201</name>
</gene>
<protein>
    <submittedName>
        <fullName evidence="1">Uncharacterized protein</fullName>
    </submittedName>
</protein>
<evidence type="ECO:0000313" key="1">
    <source>
        <dbReference type="EMBL" id="CAF4724454.1"/>
    </source>
</evidence>
<dbReference type="AlphaFoldDB" id="A0A821K356"/>
<dbReference type="SUPFAM" id="SSF48403">
    <property type="entry name" value="Ankyrin repeat"/>
    <property type="match status" value="1"/>
</dbReference>
<dbReference type="EMBL" id="CAJOBG010106662">
    <property type="protein sequence ID" value="CAF4724454.1"/>
    <property type="molecule type" value="Genomic_DNA"/>
</dbReference>
<dbReference type="Gene3D" id="1.25.40.20">
    <property type="entry name" value="Ankyrin repeat-containing domain"/>
    <property type="match status" value="1"/>
</dbReference>
<feature type="non-terminal residue" evidence="1">
    <location>
        <position position="1"/>
    </location>
</feature>
<reference evidence="1" key="1">
    <citation type="submission" date="2021-02" db="EMBL/GenBank/DDBJ databases">
        <authorList>
            <person name="Nowell W R."/>
        </authorList>
    </citation>
    <scope>NUCLEOTIDE SEQUENCE</scope>
</reference>
<accession>A0A821K356</accession>
<dbReference type="Proteomes" id="UP000663866">
    <property type="component" value="Unassembled WGS sequence"/>
</dbReference>
<proteinExistence type="predicted"/>
<sequence>RGHLNVVHRLVNEGARLNIVDKQQRTPLVTAVISSTQNPPLFYQICVVLLQGGADACKNIHNDLHKNYMFSFSFSSY</sequence>
<evidence type="ECO:0000313" key="2">
    <source>
        <dbReference type="Proteomes" id="UP000663866"/>
    </source>
</evidence>
<dbReference type="InterPro" id="IPR036770">
    <property type="entry name" value="Ankyrin_rpt-contain_sf"/>
</dbReference>